<dbReference type="Pfam" id="PF13621">
    <property type="entry name" value="Cupin_8"/>
    <property type="match status" value="1"/>
</dbReference>
<evidence type="ECO:0000313" key="5">
    <source>
        <dbReference type="Proteomes" id="UP000192578"/>
    </source>
</evidence>
<dbReference type="Proteomes" id="UP000192578">
    <property type="component" value="Unassembled WGS sequence"/>
</dbReference>
<organism evidence="4 5">
    <name type="scientific">Hypsibius exemplaris</name>
    <name type="common">Freshwater tardigrade</name>
    <dbReference type="NCBI Taxonomy" id="2072580"/>
    <lineage>
        <taxon>Eukaryota</taxon>
        <taxon>Metazoa</taxon>
        <taxon>Ecdysozoa</taxon>
        <taxon>Tardigrada</taxon>
        <taxon>Eutardigrada</taxon>
        <taxon>Parachela</taxon>
        <taxon>Hypsibioidea</taxon>
        <taxon>Hypsibiidae</taxon>
        <taxon>Hypsibius</taxon>
    </lineage>
</organism>
<feature type="chain" id="PRO_5012235597" description="Cupin-like domain-containing protein" evidence="2">
    <location>
        <begin position="21"/>
        <end position="633"/>
    </location>
</feature>
<reference evidence="5" key="1">
    <citation type="submission" date="2017-01" db="EMBL/GenBank/DDBJ databases">
        <title>Comparative genomics of anhydrobiosis in the tardigrade Hypsibius dujardini.</title>
        <authorList>
            <person name="Yoshida Y."/>
            <person name="Koutsovoulos G."/>
            <person name="Laetsch D."/>
            <person name="Stevens L."/>
            <person name="Kumar S."/>
            <person name="Horikawa D."/>
            <person name="Ishino K."/>
            <person name="Komine S."/>
            <person name="Tomita M."/>
            <person name="Blaxter M."/>
            <person name="Arakawa K."/>
        </authorList>
    </citation>
    <scope>NUCLEOTIDE SEQUENCE [LARGE SCALE GENOMIC DNA]</scope>
    <source>
        <strain evidence="5">Z151</strain>
    </source>
</reference>
<dbReference type="InterPro" id="IPR041667">
    <property type="entry name" value="Cupin_8"/>
</dbReference>
<feature type="region of interest" description="Disordered" evidence="1">
    <location>
        <begin position="21"/>
        <end position="74"/>
    </location>
</feature>
<comment type="caution">
    <text evidence="4">The sequence shown here is derived from an EMBL/GenBank/DDBJ whole genome shotgun (WGS) entry which is preliminary data.</text>
</comment>
<name>A0A1W0X9L3_HYPEX</name>
<protein>
    <recommendedName>
        <fullName evidence="3">Cupin-like domain-containing protein</fullName>
    </recommendedName>
</protein>
<feature type="compositionally biased region" description="Basic and acidic residues" evidence="1">
    <location>
        <begin position="565"/>
        <end position="588"/>
    </location>
</feature>
<dbReference type="PANTHER" id="PTHR12461:SF18">
    <property type="entry name" value="JMJC DOMAIN-CONTAINING PROTEIN"/>
    <property type="match status" value="1"/>
</dbReference>
<keyword evidence="2" id="KW-0732">Signal</keyword>
<accession>A0A1W0X9L3</accession>
<proteinExistence type="predicted"/>
<gene>
    <name evidence="4" type="ORF">BV898_02298</name>
</gene>
<dbReference type="AlphaFoldDB" id="A0A1W0X9L3"/>
<evidence type="ECO:0000256" key="2">
    <source>
        <dbReference type="SAM" id="SignalP"/>
    </source>
</evidence>
<dbReference type="PANTHER" id="PTHR12461">
    <property type="entry name" value="HYPOXIA-INDUCIBLE FACTOR 1 ALPHA INHIBITOR-RELATED"/>
    <property type="match status" value="1"/>
</dbReference>
<dbReference type="EMBL" id="MTYJ01000009">
    <property type="protein sequence ID" value="OQV23951.1"/>
    <property type="molecule type" value="Genomic_DNA"/>
</dbReference>
<dbReference type="Gene3D" id="2.60.120.650">
    <property type="entry name" value="Cupin"/>
    <property type="match status" value="1"/>
</dbReference>
<evidence type="ECO:0000259" key="3">
    <source>
        <dbReference type="Pfam" id="PF13621"/>
    </source>
</evidence>
<feature type="compositionally biased region" description="Basic and acidic residues" evidence="1">
    <location>
        <begin position="21"/>
        <end position="39"/>
    </location>
</feature>
<feature type="domain" description="Cupin-like" evidence="3">
    <location>
        <begin position="267"/>
        <end position="338"/>
    </location>
</feature>
<keyword evidence="5" id="KW-1185">Reference proteome</keyword>
<feature type="region of interest" description="Disordered" evidence="1">
    <location>
        <begin position="87"/>
        <end position="111"/>
    </location>
</feature>
<feature type="region of interest" description="Disordered" evidence="1">
    <location>
        <begin position="549"/>
        <end position="633"/>
    </location>
</feature>
<feature type="signal peptide" evidence="2">
    <location>
        <begin position="1"/>
        <end position="20"/>
    </location>
</feature>
<dbReference type="SUPFAM" id="SSF51197">
    <property type="entry name" value="Clavaminate synthase-like"/>
    <property type="match status" value="1"/>
</dbReference>
<feature type="compositionally biased region" description="Acidic residues" evidence="1">
    <location>
        <begin position="607"/>
        <end position="621"/>
    </location>
</feature>
<evidence type="ECO:0000313" key="4">
    <source>
        <dbReference type="EMBL" id="OQV23951.1"/>
    </source>
</evidence>
<sequence>MRWILIFPLVLLISLGHVRPEKTTADDVPEKPAKNDKSADVSPPENGKPTENAESANVDRSENGKTLVNPPEAVKSATDIVGSAVVDSPEKVPEWPTPNHFSEDPAEWPGNGRPLGTDAPTAGAAIVRGFPSRNTFIERYFIPSVPLHMVGALKDSVAAKKWSDDKHYNSGSAALTFINTTVLDADDDGHLTVAKGTVMSFRTFFRRQSTDKTIGFEAAIPDFMRFDITLPVALQCRPIITAFQSAKLRKFARLAGTARFTVPTVDRMACAIGGTKSVLFVDPEQILRDSNHTVRIPEFTEKDFHAVDFVKYPALRFARFVRAQIEPNDCLYQPANWLQFESSTPGYFEVDMTWAREGKVESEKVCGDLGSAAGTAVALGMVNFRDDPAVSLMRMMALAPVQTLFEAVAGRRNFTFEQLEKWLKTEKHLLKKVVEWNDEYSELAGELFLLLDLNRDTVFSTADFDVLTSGTEALFLGRLEDRVQDFMDLMTDQQAEKGGGGLAAGGAGAKAGGALSDGVNAQTKEYMEKATEEMKRLVADAMEKISALNRTEQAGAKLDSGASRGDGERPERPKNREPRTDGQFDRSVETAQAASDASGGGRAILSEQEEPEEIMAEEDPSDQQSTDTVKDEL</sequence>
<evidence type="ECO:0000256" key="1">
    <source>
        <dbReference type="SAM" id="MobiDB-lite"/>
    </source>
</evidence>
<dbReference type="OrthoDB" id="415358at2759"/>